<gene>
    <name evidence="1" type="ORF">Hamer_G012336</name>
</gene>
<dbReference type="Proteomes" id="UP000747542">
    <property type="component" value="Unassembled WGS sequence"/>
</dbReference>
<comment type="caution">
    <text evidence="1">The sequence shown here is derived from an EMBL/GenBank/DDBJ whole genome shotgun (WGS) entry which is preliminary data.</text>
</comment>
<name>A0A8J5K5Y3_HOMAM</name>
<evidence type="ECO:0000313" key="2">
    <source>
        <dbReference type="Proteomes" id="UP000747542"/>
    </source>
</evidence>
<feature type="non-terminal residue" evidence="1">
    <location>
        <position position="1"/>
    </location>
</feature>
<dbReference type="AlphaFoldDB" id="A0A8J5K5Y3"/>
<proteinExistence type="predicted"/>
<evidence type="ECO:0000313" key="1">
    <source>
        <dbReference type="EMBL" id="KAG7170101.1"/>
    </source>
</evidence>
<sequence length="110" mass="11892">SNETVFGEAWRCRRGKQAWRCRRGKQAGRGVAYGVVAAQAGVTVTRGGSWAGCVWVWSGLGRQSVSRVWSASVLVPSTQAGLVRCPGMRGEQDTQNLKLVHLWNPLGHSG</sequence>
<protein>
    <submittedName>
        <fullName evidence="1">Uncharacterized protein</fullName>
    </submittedName>
</protein>
<keyword evidence="2" id="KW-1185">Reference proteome</keyword>
<dbReference type="EMBL" id="JAHLQT010014894">
    <property type="protein sequence ID" value="KAG7170101.1"/>
    <property type="molecule type" value="Genomic_DNA"/>
</dbReference>
<accession>A0A8J5K5Y3</accession>
<organism evidence="1 2">
    <name type="scientific">Homarus americanus</name>
    <name type="common">American lobster</name>
    <dbReference type="NCBI Taxonomy" id="6706"/>
    <lineage>
        <taxon>Eukaryota</taxon>
        <taxon>Metazoa</taxon>
        <taxon>Ecdysozoa</taxon>
        <taxon>Arthropoda</taxon>
        <taxon>Crustacea</taxon>
        <taxon>Multicrustacea</taxon>
        <taxon>Malacostraca</taxon>
        <taxon>Eumalacostraca</taxon>
        <taxon>Eucarida</taxon>
        <taxon>Decapoda</taxon>
        <taxon>Pleocyemata</taxon>
        <taxon>Astacidea</taxon>
        <taxon>Nephropoidea</taxon>
        <taxon>Nephropidae</taxon>
        <taxon>Homarus</taxon>
    </lineage>
</organism>
<reference evidence="1" key="1">
    <citation type="journal article" date="2021" name="Sci. Adv.">
        <title>The American lobster genome reveals insights on longevity, neural, and immune adaptations.</title>
        <authorList>
            <person name="Polinski J.M."/>
            <person name="Zimin A.V."/>
            <person name="Clark K.F."/>
            <person name="Kohn A.B."/>
            <person name="Sadowski N."/>
            <person name="Timp W."/>
            <person name="Ptitsyn A."/>
            <person name="Khanna P."/>
            <person name="Romanova D.Y."/>
            <person name="Williams P."/>
            <person name="Greenwood S.J."/>
            <person name="Moroz L.L."/>
            <person name="Walt D.R."/>
            <person name="Bodnar A.G."/>
        </authorList>
    </citation>
    <scope>NUCLEOTIDE SEQUENCE</scope>
    <source>
        <strain evidence="1">GMGI-L3</strain>
    </source>
</reference>